<dbReference type="InterPro" id="IPR016024">
    <property type="entry name" value="ARM-type_fold"/>
</dbReference>
<dbReference type="EMBL" id="LODT01000041">
    <property type="protein sequence ID" value="KYQ89499.1"/>
    <property type="molecule type" value="Genomic_DNA"/>
</dbReference>
<dbReference type="SUPFAM" id="SSF48371">
    <property type="entry name" value="ARM repeat"/>
    <property type="match status" value="1"/>
</dbReference>
<evidence type="ECO:0000313" key="1">
    <source>
        <dbReference type="EMBL" id="KYQ89499.1"/>
    </source>
</evidence>
<reference evidence="1 2" key="1">
    <citation type="submission" date="2015-12" db="EMBL/GenBank/DDBJ databases">
        <title>Dictyostelia acquired genes for synthesis and detection of signals that induce cell-type specialization by lateral gene transfer from prokaryotes.</title>
        <authorList>
            <person name="Gloeckner G."/>
            <person name="Schaap P."/>
        </authorList>
    </citation>
    <scope>NUCLEOTIDE SEQUENCE [LARGE SCALE GENOMIC DNA]</scope>
    <source>
        <strain evidence="1 2">TK</strain>
    </source>
</reference>
<gene>
    <name evidence="1" type="ORF">DLAC_10175</name>
</gene>
<proteinExistence type="predicted"/>
<dbReference type="Proteomes" id="UP000076078">
    <property type="component" value="Unassembled WGS sequence"/>
</dbReference>
<organism evidence="1 2">
    <name type="scientific">Tieghemostelium lacteum</name>
    <name type="common">Slime mold</name>
    <name type="synonym">Dictyostelium lacteum</name>
    <dbReference type="NCBI Taxonomy" id="361077"/>
    <lineage>
        <taxon>Eukaryota</taxon>
        <taxon>Amoebozoa</taxon>
        <taxon>Evosea</taxon>
        <taxon>Eumycetozoa</taxon>
        <taxon>Dictyostelia</taxon>
        <taxon>Dictyosteliales</taxon>
        <taxon>Raperosteliaceae</taxon>
        <taxon>Tieghemostelium</taxon>
    </lineage>
</organism>
<dbReference type="InParanoid" id="A0A151Z6B6"/>
<dbReference type="AlphaFoldDB" id="A0A151Z6B6"/>
<name>A0A151Z6B6_TIELA</name>
<accession>A0A151Z6B6</accession>
<sequence length="395" mass="45737">MEIPLTSKEIKESIQVPQDNLNYLEKYPKNEIYAYIHELVRFTDYINKSHVIKEDFPTERYLFMLDHYLQLFTKWIGSGFSDCKSIDTFIRGLLRLFEISNESNLESLKNELLKYPITNYCLIVLDIFNNNSQICPIELVETATKCLLVTSTIQKLYLKQDSGKFITFVNYINSMVKKKFPVDQSRISEKVLEAFTNITSVNGEILTNLENDNDIVKLLPENLKQIISHSNNENLICQCIILAKNLLVSTECFEQFFKTGILTIIVKRFTMGSVNEIHACSVLIISLVDMFKNSNNTYNNQTILQFQGCAVATIYYILSNDSDINGMLVNLLLKMFENEILRKTILSIVHIDESKITESPIDWKNNLSSVDLTLYKKHCYDYFEKSHIPKPNTIK</sequence>
<keyword evidence="2" id="KW-1185">Reference proteome</keyword>
<protein>
    <submittedName>
        <fullName evidence="1">Protein-tyrosine phosphatase 3</fullName>
    </submittedName>
</protein>
<evidence type="ECO:0000313" key="2">
    <source>
        <dbReference type="Proteomes" id="UP000076078"/>
    </source>
</evidence>
<comment type="caution">
    <text evidence="1">The sequence shown here is derived from an EMBL/GenBank/DDBJ whole genome shotgun (WGS) entry which is preliminary data.</text>
</comment>